<organism evidence="1 2">
    <name type="scientific">Actinosynnema pretiosum</name>
    <dbReference type="NCBI Taxonomy" id="42197"/>
    <lineage>
        <taxon>Bacteria</taxon>
        <taxon>Bacillati</taxon>
        <taxon>Actinomycetota</taxon>
        <taxon>Actinomycetes</taxon>
        <taxon>Pseudonocardiales</taxon>
        <taxon>Pseudonocardiaceae</taxon>
        <taxon>Actinosynnema</taxon>
    </lineage>
</organism>
<evidence type="ECO:0000313" key="2">
    <source>
        <dbReference type="Proteomes" id="UP000218505"/>
    </source>
</evidence>
<name>A0A290Z8M6_9PSEU</name>
<gene>
    <name evidence="1" type="ORF">CNX65_20500</name>
</gene>
<protein>
    <recommendedName>
        <fullName evidence="3">DUF899 domain-containing protein</fullName>
    </recommendedName>
</protein>
<dbReference type="Proteomes" id="UP000218505">
    <property type="component" value="Chromosome"/>
</dbReference>
<sequence>MTDPEIVTREQWRAARLELLAEEKELTKHRDRVNEARRRLPMVEVTEDYRFQGPEGELTLLDLFDGRRQLLVHHVMFGPEADAACPSCSFWQDCVGNLTHLHARSTTLVAVSRAPLPKLQAYRERMGWHVPWYSSHGSMFNYDYHASFDASIAPVEWNYRSYEELVRMNPGWENWSGEEQGVSAFLRQGDRVFHTYSCYGRGDDLLNTTYNWLDLTALGRQEGWEKPEGRGSGPFMGWLRRHDEYDPEVIAGARDRS</sequence>
<evidence type="ECO:0008006" key="3">
    <source>
        <dbReference type="Google" id="ProtNLM"/>
    </source>
</evidence>
<proteinExistence type="predicted"/>
<keyword evidence="2" id="KW-1185">Reference proteome</keyword>
<dbReference type="RefSeq" id="WP_096495202.1">
    <property type="nucleotide sequence ID" value="NZ_CP023445.1"/>
</dbReference>
<dbReference type="Pfam" id="PF05988">
    <property type="entry name" value="DUF899"/>
    <property type="match status" value="1"/>
</dbReference>
<dbReference type="AlphaFoldDB" id="A0A290Z8M6"/>
<evidence type="ECO:0000313" key="1">
    <source>
        <dbReference type="EMBL" id="ATE55368.1"/>
    </source>
</evidence>
<reference evidence="1" key="1">
    <citation type="submission" date="2017-09" db="EMBL/GenBank/DDBJ databases">
        <title>Complete Genome Sequence of ansamitocin-producing Bacterium Actinosynnema pretiosum X47.</title>
        <authorList>
            <person name="Cao G."/>
            <person name="Zong G."/>
            <person name="Zhong C."/>
            <person name="Fu J."/>
        </authorList>
    </citation>
    <scope>NUCLEOTIDE SEQUENCE [LARGE SCALE GENOMIC DNA]</scope>
    <source>
        <strain evidence="1">X47</strain>
    </source>
</reference>
<accession>A0A290Z8M6</accession>
<dbReference type="InterPro" id="IPR010296">
    <property type="entry name" value="DUF899_thioredox"/>
</dbReference>
<dbReference type="EMBL" id="CP023445">
    <property type="protein sequence ID" value="ATE55368.1"/>
    <property type="molecule type" value="Genomic_DNA"/>
</dbReference>
<dbReference type="KEGG" id="apre:CNX65_20500"/>